<name>A0ABV9RW37_9PSEU</name>
<evidence type="ECO:0000256" key="1">
    <source>
        <dbReference type="ARBA" id="ARBA00000085"/>
    </source>
</evidence>
<feature type="coiled-coil region" evidence="9">
    <location>
        <begin position="159"/>
        <end position="186"/>
    </location>
</feature>
<evidence type="ECO:0000256" key="8">
    <source>
        <dbReference type="ARBA" id="ARBA00023012"/>
    </source>
</evidence>
<feature type="transmembrane region" description="Helical" evidence="10">
    <location>
        <begin position="105"/>
        <end position="124"/>
    </location>
</feature>
<evidence type="ECO:0000256" key="6">
    <source>
        <dbReference type="ARBA" id="ARBA00022777"/>
    </source>
</evidence>
<dbReference type="CDD" id="cd16917">
    <property type="entry name" value="HATPase_UhpB-NarQ-NarX-like"/>
    <property type="match status" value="1"/>
</dbReference>
<keyword evidence="14" id="KW-1185">Reference proteome</keyword>
<evidence type="ECO:0000256" key="10">
    <source>
        <dbReference type="SAM" id="Phobius"/>
    </source>
</evidence>
<evidence type="ECO:0000259" key="12">
    <source>
        <dbReference type="Pfam" id="PF07730"/>
    </source>
</evidence>
<keyword evidence="4" id="KW-0808">Transferase</keyword>
<dbReference type="Pfam" id="PF02518">
    <property type="entry name" value="HATPase_c"/>
    <property type="match status" value="1"/>
</dbReference>
<feature type="domain" description="Histidine kinase/HSP90-like ATPase" evidence="11">
    <location>
        <begin position="290"/>
        <end position="378"/>
    </location>
</feature>
<evidence type="ECO:0000256" key="3">
    <source>
        <dbReference type="ARBA" id="ARBA00022553"/>
    </source>
</evidence>
<sequence length="378" mass="40796">MTSRFGRIGLWVTTALLFFLGSLDLVQHYHVEPTAAFLLSAARAVPVLFCRTRPIEMWVVELSAVLVTATVTVPVSPGEPWPWAVSSTMTLAAVGYLVATLGGKYTSIVMLTVVTGLGLLLTIWPGRGDWLSAVVTTIVLAVAVGVGDVVYARRRIAVALAEEKQVSAAERQLRSVVEERARIARELHDVVAHHMSMITVQAETARYRLDDLPEAVATEFSEIARLARSSLSELRGLLSALRDDGADPNRTPQPTLGELPALVARIETAGTPVTMTVAPDTEDLPQVLQLAVFRIVQEGLSNVVRHASGARTWVDVVRTKETLKVEVTNEQVMGGGPLSDKEGGHGLVGVRERVVALGGRFEVDQPGGGWRLRAELPL</sequence>
<evidence type="ECO:0000256" key="9">
    <source>
        <dbReference type="SAM" id="Coils"/>
    </source>
</evidence>
<keyword evidence="7" id="KW-0067">ATP-binding</keyword>
<dbReference type="EC" id="2.7.13.3" evidence="2"/>
<feature type="transmembrane region" description="Helical" evidence="10">
    <location>
        <begin position="81"/>
        <end position="98"/>
    </location>
</feature>
<feature type="transmembrane region" description="Helical" evidence="10">
    <location>
        <begin position="130"/>
        <end position="151"/>
    </location>
</feature>
<dbReference type="RefSeq" id="WP_378054204.1">
    <property type="nucleotide sequence ID" value="NZ_JBHSIS010000002.1"/>
</dbReference>
<evidence type="ECO:0000313" key="13">
    <source>
        <dbReference type="EMBL" id="MFC4852467.1"/>
    </source>
</evidence>
<dbReference type="InterPro" id="IPR003594">
    <property type="entry name" value="HATPase_dom"/>
</dbReference>
<keyword evidence="6 13" id="KW-0418">Kinase</keyword>
<dbReference type="PANTHER" id="PTHR24421">
    <property type="entry name" value="NITRATE/NITRITE SENSOR PROTEIN NARX-RELATED"/>
    <property type="match status" value="1"/>
</dbReference>
<dbReference type="Proteomes" id="UP001595859">
    <property type="component" value="Unassembled WGS sequence"/>
</dbReference>
<dbReference type="InterPro" id="IPR011712">
    <property type="entry name" value="Sig_transdc_His_kin_sub3_dim/P"/>
</dbReference>
<dbReference type="SUPFAM" id="SSF55874">
    <property type="entry name" value="ATPase domain of HSP90 chaperone/DNA topoisomerase II/histidine kinase"/>
    <property type="match status" value="1"/>
</dbReference>
<dbReference type="EMBL" id="JBHSIS010000002">
    <property type="protein sequence ID" value="MFC4852467.1"/>
    <property type="molecule type" value="Genomic_DNA"/>
</dbReference>
<dbReference type="InterPro" id="IPR050482">
    <property type="entry name" value="Sensor_HK_TwoCompSys"/>
</dbReference>
<keyword evidence="10" id="KW-1133">Transmembrane helix</keyword>
<keyword evidence="10" id="KW-0472">Membrane</keyword>
<keyword evidence="10" id="KW-0812">Transmembrane</keyword>
<keyword evidence="8" id="KW-0902">Two-component regulatory system</keyword>
<keyword evidence="3" id="KW-0597">Phosphoprotein</keyword>
<keyword evidence="9" id="KW-0175">Coiled coil</keyword>
<dbReference type="InterPro" id="IPR036890">
    <property type="entry name" value="HATPase_C_sf"/>
</dbReference>
<dbReference type="PANTHER" id="PTHR24421:SF10">
    <property type="entry name" value="NITRATE_NITRITE SENSOR PROTEIN NARQ"/>
    <property type="match status" value="1"/>
</dbReference>
<feature type="domain" description="Signal transduction histidine kinase subgroup 3 dimerisation and phosphoacceptor" evidence="12">
    <location>
        <begin position="179"/>
        <end position="244"/>
    </location>
</feature>
<proteinExistence type="predicted"/>
<evidence type="ECO:0000256" key="2">
    <source>
        <dbReference type="ARBA" id="ARBA00012438"/>
    </source>
</evidence>
<reference evidence="14" key="1">
    <citation type="journal article" date="2019" name="Int. J. Syst. Evol. Microbiol.">
        <title>The Global Catalogue of Microorganisms (GCM) 10K type strain sequencing project: providing services to taxonomists for standard genome sequencing and annotation.</title>
        <authorList>
            <consortium name="The Broad Institute Genomics Platform"/>
            <consortium name="The Broad Institute Genome Sequencing Center for Infectious Disease"/>
            <person name="Wu L."/>
            <person name="Ma J."/>
        </authorList>
    </citation>
    <scope>NUCLEOTIDE SEQUENCE [LARGE SCALE GENOMIC DNA]</scope>
    <source>
        <strain evidence="14">ZS-22-S1</strain>
    </source>
</reference>
<dbReference type="Gene3D" id="1.20.5.1930">
    <property type="match status" value="1"/>
</dbReference>
<keyword evidence="5" id="KW-0547">Nucleotide-binding</keyword>
<evidence type="ECO:0000256" key="5">
    <source>
        <dbReference type="ARBA" id="ARBA00022741"/>
    </source>
</evidence>
<gene>
    <name evidence="13" type="ORF">ACFPCV_03050</name>
</gene>
<comment type="catalytic activity">
    <reaction evidence="1">
        <text>ATP + protein L-histidine = ADP + protein N-phospho-L-histidine.</text>
        <dbReference type="EC" id="2.7.13.3"/>
    </reaction>
</comment>
<evidence type="ECO:0000313" key="14">
    <source>
        <dbReference type="Proteomes" id="UP001595859"/>
    </source>
</evidence>
<protein>
    <recommendedName>
        <fullName evidence="2">histidine kinase</fullName>
        <ecNumber evidence="2">2.7.13.3</ecNumber>
    </recommendedName>
</protein>
<evidence type="ECO:0000256" key="4">
    <source>
        <dbReference type="ARBA" id="ARBA00022679"/>
    </source>
</evidence>
<accession>A0ABV9RW37</accession>
<evidence type="ECO:0000259" key="11">
    <source>
        <dbReference type="Pfam" id="PF02518"/>
    </source>
</evidence>
<dbReference type="Pfam" id="PF07730">
    <property type="entry name" value="HisKA_3"/>
    <property type="match status" value="1"/>
</dbReference>
<dbReference type="GO" id="GO:0016301">
    <property type="term" value="F:kinase activity"/>
    <property type="evidence" value="ECO:0007669"/>
    <property type="project" value="UniProtKB-KW"/>
</dbReference>
<organism evidence="13 14">
    <name type="scientific">Actinophytocola glycyrrhizae</name>
    <dbReference type="NCBI Taxonomy" id="2044873"/>
    <lineage>
        <taxon>Bacteria</taxon>
        <taxon>Bacillati</taxon>
        <taxon>Actinomycetota</taxon>
        <taxon>Actinomycetes</taxon>
        <taxon>Pseudonocardiales</taxon>
        <taxon>Pseudonocardiaceae</taxon>
    </lineage>
</organism>
<dbReference type="Gene3D" id="3.30.565.10">
    <property type="entry name" value="Histidine kinase-like ATPase, C-terminal domain"/>
    <property type="match status" value="1"/>
</dbReference>
<evidence type="ECO:0000256" key="7">
    <source>
        <dbReference type="ARBA" id="ARBA00022840"/>
    </source>
</evidence>
<comment type="caution">
    <text evidence="13">The sequence shown here is derived from an EMBL/GenBank/DDBJ whole genome shotgun (WGS) entry which is preliminary data.</text>
</comment>